<dbReference type="PANTHER" id="PTHR23235">
    <property type="entry name" value="KRUEPPEL-LIKE TRANSCRIPTION FACTOR"/>
    <property type="match status" value="1"/>
</dbReference>
<feature type="domain" description="C2H2-type" evidence="13">
    <location>
        <begin position="146"/>
        <end position="173"/>
    </location>
</feature>
<feature type="domain" description="C2H2-type" evidence="13">
    <location>
        <begin position="123"/>
        <end position="145"/>
    </location>
</feature>
<evidence type="ECO:0000256" key="3">
    <source>
        <dbReference type="ARBA" id="ARBA00022723"/>
    </source>
</evidence>
<evidence type="ECO:0000256" key="4">
    <source>
        <dbReference type="ARBA" id="ARBA00022737"/>
    </source>
</evidence>
<dbReference type="FunFam" id="3.30.160.60:FF:001259">
    <property type="entry name" value="Zinc finger protein 697"/>
    <property type="match status" value="1"/>
</dbReference>
<protein>
    <submittedName>
        <fullName evidence="14">Zinc finger protein 697</fullName>
    </submittedName>
</protein>
<keyword evidence="10" id="KW-0539">Nucleus</keyword>
<feature type="compositionally biased region" description="Basic and acidic residues" evidence="12">
    <location>
        <begin position="45"/>
        <end position="68"/>
    </location>
</feature>
<keyword evidence="8" id="KW-0238">DNA-binding</keyword>
<keyword evidence="4" id="KW-0677">Repeat</keyword>
<dbReference type="GO" id="GO:0000978">
    <property type="term" value="F:RNA polymerase II cis-regulatory region sequence-specific DNA binding"/>
    <property type="evidence" value="ECO:0007669"/>
    <property type="project" value="TreeGrafter"/>
</dbReference>
<comment type="subcellular location">
    <subcellularLocation>
        <location evidence="1">Nucleus</location>
    </subcellularLocation>
</comment>
<dbReference type="GO" id="GO:0000981">
    <property type="term" value="F:DNA-binding transcription factor activity, RNA polymerase II-specific"/>
    <property type="evidence" value="ECO:0007669"/>
    <property type="project" value="TreeGrafter"/>
</dbReference>
<evidence type="ECO:0000256" key="6">
    <source>
        <dbReference type="ARBA" id="ARBA00022833"/>
    </source>
</evidence>
<dbReference type="FunFam" id="3.30.160.60:FF:000624">
    <property type="entry name" value="zinc finger protein 697"/>
    <property type="match status" value="1"/>
</dbReference>
<proteinExistence type="inferred from homology"/>
<keyword evidence="6" id="KW-0862">Zinc</keyword>
<dbReference type="FunFam" id="3.30.160.60:FF:000340">
    <property type="entry name" value="zinc finger protein 473 isoform X1"/>
    <property type="match status" value="1"/>
</dbReference>
<accession>S7Q485</accession>
<dbReference type="EMBL" id="KE164167">
    <property type="protein sequence ID" value="EPQ15682.1"/>
    <property type="molecule type" value="Genomic_DNA"/>
</dbReference>
<name>S7Q485_MYOBR</name>
<dbReference type="Pfam" id="PF00096">
    <property type="entry name" value="zf-C2H2"/>
    <property type="match status" value="4"/>
</dbReference>
<dbReference type="SUPFAM" id="SSF57667">
    <property type="entry name" value="beta-beta-alpha zinc fingers"/>
    <property type="match status" value="2"/>
</dbReference>
<evidence type="ECO:0000256" key="10">
    <source>
        <dbReference type="ARBA" id="ARBA00023242"/>
    </source>
</evidence>
<evidence type="ECO:0000313" key="14">
    <source>
        <dbReference type="EMBL" id="EPQ15682.1"/>
    </source>
</evidence>
<dbReference type="AlphaFoldDB" id="S7Q485"/>
<dbReference type="FunFam" id="3.30.160.60:FF:000711">
    <property type="entry name" value="zinc finger protein 697"/>
    <property type="match status" value="1"/>
</dbReference>
<evidence type="ECO:0000256" key="2">
    <source>
        <dbReference type="ARBA" id="ARBA00006991"/>
    </source>
</evidence>
<feature type="domain" description="C2H2-type" evidence="13">
    <location>
        <begin position="174"/>
        <end position="201"/>
    </location>
</feature>
<keyword evidence="15" id="KW-1185">Reference proteome</keyword>
<feature type="compositionally biased region" description="Acidic residues" evidence="12">
    <location>
        <begin position="25"/>
        <end position="36"/>
    </location>
</feature>
<comment type="similarity">
    <text evidence="2">Belongs to the krueppel C2H2-type zinc-finger protein family.</text>
</comment>
<dbReference type="GO" id="GO:0005634">
    <property type="term" value="C:nucleus"/>
    <property type="evidence" value="ECO:0007669"/>
    <property type="project" value="UniProtKB-SubCell"/>
</dbReference>
<organism evidence="14 15">
    <name type="scientific">Myotis brandtii</name>
    <name type="common">Brandt's bat</name>
    <dbReference type="NCBI Taxonomy" id="109478"/>
    <lineage>
        <taxon>Eukaryota</taxon>
        <taxon>Metazoa</taxon>
        <taxon>Chordata</taxon>
        <taxon>Craniata</taxon>
        <taxon>Vertebrata</taxon>
        <taxon>Euteleostomi</taxon>
        <taxon>Mammalia</taxon>
        <taxon>Eutheria</taxon>
        <taxon>Laurasiatheria</taxon>
        <taxon>Chiroptera</taxon>
        <taxon>Yangochiroptera</taxon>
        <taxon>Vespertilionidae</taxon>
        <taxon>Myotis</taxon>
    </lineage>
</organism>
<feature type="compositionally biased region" description="Acidic residues" evidence="12">
    <location>
        <begin position="77"/>
        <end position="89"/>
    </location>
</feature>
<evidence type="ECO:0000256" key="11">
    <source>
        <dbReference type="PROSITE-ProRule" id="PRU00042"/>
    </source>
</evidence>
<keyword evidence="5 11" id="KW-0863">Zinc-finger</keyword>
<keyword evidence="3" id="KW-0479">Metal-binding</keyword>
<dbReference type="InterPro" id="IPR013087">
    <property type="entry name" value="Znf_C2H2_type"/>
</dbReference>
<dbReference type="PROSITE" id="PS50157">
    <property type="entry name" value="ZINC_FINGER_C2H2_2"/>
    <property type="match status" value="4"/>
</dbReference>
<evidence type="ECO:0000256" key="8">
    <source>
        <dbReference type="ARBA" id="ARBA00023125"/>
    </source>
</evidence>
<reference evidence="14 15" key="1">
    <citation type="journal article" date="2013" name="Nat. Commun.">
        <title>Genome analysis reveals insights into physiology and longevity of the Brandt's bat Myotis brandtii.</title>
        <authorList>
            <person name="Seim I."/>
            <person name="Fang X."/>
            <person name="Xiong Z."/>
            <person name="Lobanov A.V."/>
            <person name="Huang Z."/>
            <person name="Ma S."/>
            <person name="Feng Y."/>
            <person name="Turanov A.A."/>
            <person name="Zhu Y."/>
            <person name="Lenz T.L."/>
            <person name="Gerashchenko M.V."/>
            <person name="Fan D."/>
            <person name="Hee Yim S."/>
            <person name="Yao X."/>
            <person name="Jordan D."/>
            <person name="Xiong Y."/>
            <person name="Ma Y."/>
            <person name="Lyapunov A.N."/>
            <person name="Chen G."/>
            <person name="Kulakova O.I."/>
            <person name="Sun Y."/>
            <person name="Lee S.G."/>
            <person name="Bronson R.T."/>
            <person name="Moskalev A.A."/>
            <person name="Sunyaev S.R."/>
            <person name="Zhang G."/>
            <person name="Krogh A."/>
            <person name="Wang J."/>
            <person name="Gladyshev V.N."/>
        </authorList>
    </citation>
    <scope>NUCLEOTIDE SEQUENCE [LARGE SCALE GENOMIC DNA]</scope>
</reference>
<sequence length="226" mass="25260">MEQEDKHGVCEGPDSEDTGMGSDFENSEDREGDPDEREMGSNAQDADKRGGHPEQEMGSDPREERELVSDICTEGLLSEEEVLREEEDGQSGVAAVAVFPGLSESHSTSRSPREEEEPPPPPCGKGFGRNSHLVNHLRVHTGEKPFRCGQCEKRFSDFSTLTQHQRTHTGEKPYTCIECGKSFIQSSHLIRHRRIHTGNKPHKCAGCGKGFRYKTHLAQHQKLHLC</sequence>
<evidence type="ECO:0000256" key="9">
    <source>
        <dbReference type="ARBA" id="ARBA00023163"/>
    </source>
</evidence>
<dbReference type="SMART" id="SM00355">
    <property type="entry name" value="ZnF_C2H2"/>
    <property type="match status" value="4"/>
</dbReference>
<keyword evidence="9" id="KW-0804">Transcription</keyword>
<keyword evidence="7" id="KW-0805">Transcription regulation</keyword>
<dbReference type="PANTHER" id="PTHR23235:SF120">
    <property type="entry name" value="KRUPPEL-LIKE FACTOR 15"/>
    <property type="match status" value="1"/>
</dbReference>
<feature type="domain" description="C2H2-type" evidence="13">
    <location>
        <begin position="202"/>
        <end position="226"/>
    </location>
</feature>
<evidence type="ECO:0000256" key="5">
    <source>
        <dbReference type="ARBA" id="ARBA00022771"/>
    </source>
</evidence>
<evidence type="ECO:0000313" key="15">
    <source>
        <dbReference type="Proteomes" id="UP000052978"/>
    </source>
</evidence>
<evidence type="ECO:0000256" key="7">
    <source>
        <dbReference type="ARBA" id="ARBA00023015"/>
    </source>
</evidence>
<dbReference type="Proteomes" id="UP000052978">
    <property type="component" value="Unassembled WGS sequence"/>
</dbReference>
<evidence type="ECO:0000256" key="12">
    <source>
        <dbReference type="SAM" id="MobiDB-lite"/>
    </source>
</evidence>
<dbReference type="InterPro" id="IPR036236">
    <property type="entry name" value="Znf_C2H2_sf"/>
</dbReference>
<gene>
    <name evidence="14" type="ORF">D623_10011206</name>
</gene>
<dbReference type="GO" id="GO:0008270">
    <property type="term" value="F:zinc ion binding"/>
    <property type="evidence" value="ECO:0007669"/>
    <property type="project" value="UniProtKB-KW"/>
</dbReference>
<dbReference type="Gene3D" id="3.30.160.60">
    <property type="entry name" value="Classic Zinc Finger"/>
    <property type="match status" value="4"/>
</dbReference>
<dbReference type="PROSITE" id="PS00028">
    <property type="entry name" value="ZINC_FINGER_C2H2_1"/>
    <property type="match status" value="3"/>
</dbReference>
<evidence type="ECO:0000256" key="1">
    <source>
        <dbReference type="ARBA" id="ARBA00004123"/>
    </source>
</evidence>
<feature type="region of interest" description="Disordered" evidence="12">
    <location>
        <begin position="1"/>
        <end position="129"/>
    </location>
</feature>
<evidence type="ECO:0000259" key="13">
    <source>
        <dbReference type="PROSITE" id="PS50157"/>
    </source>
</evidence>